<protein>
    <recommendedName>
        <fullName evidence="7">HCLS1-associated protein X-1</fullName>
    </recommendedName>
</protein>
<organism evidence="5 6">
    <name type="scientific">Ooceraea biroi</name>
    <name type="common">Clonal raider ant</name>
    <name type="synonym">Cerapachys biroi</name>
    <dbReference type="NCBI Taxonomy" id="2015173"/>
    <lineage>
        <taxon>Eukaryota</taxon>
        <taxon>Metazoa</taxon>
        <taxon>Ecdysozoa</taxon>
        <taxon>Arthropoda</taxon>
        <taxon>Hexapoda</taxon>
        <taxon>Insecta</taxon>
        <taxon>Pterygota</taxon>
        <taxon>Neoptera</taxon>
        <taxon>Endopterygota</taxon>
        <taxon>Hymenoptera</taxon>
        <taxon>Apocrita</taxon>
        <taxon>Aculeata</taxon>
        <taxon>Formicoidea</taxon>
        <taxon>Formicidae</taxon>
        <taxon>Dorylinae</taxon>
        <taxon>Ooceraea</taxon>
    </lineage>
</organism>
<reference evidence="5 6" key="1">
    <citation type="journal article" date="2018" name="Genome Res.">
        <title>The genomic architecture and molecular evolution of ant odorant receptors.</title>
        <authorList>
            <person name="McKenzie S.K."/>
            <person name="Kronauer D.J.C."/>
        </authorList>
    </citation>
    <scope>NUCLEOTIDE SEQUENCE [LARGE SCALE GENOMIC DNA]</scope>
    <source>
        <strain evidence="5">Clonal line C1</strain>
    </source>
</reference>
<dbReference type="GO" id="GO:0030136">
    <property type="term" value="C:clathrin-coated vesicle"/>
    <property type="evidence" value="ECO:0007669"/>
    <property type="project" value="TreeGrafter"/>
</dbReference>
<evidence type="ECO:0008006" key="7">
    <source>
        <dbReference type="Google" id="ProtNLM"/>
    </source>
</evidence>
<evidence type="ECO:0000313" key="5">
    <source>
        <dbReference type="EMBL" id="RLU18193.1"/>
    </source>
</evidence>
<name>A0A3L8DDG6_OOCBI</name>
<evidence type="ECO:0000256" key="3">
    <source>
        <dbReference type="ARBA" id="ARBA00022490"/>
    </source>
</evidence>
<dbReference type="GO" id="GO:0015629">
    <property type="term" value="C:actin cytoskeleton"/>
    <property type="evidence" value="ECO:0007669"/>
    <property type="project" value="TreeGrafter"/>
</dbReference>
<dbReference type="GO" id="GO:0005739">
    <property type="term" value="C:mitochondrion"/>
    <property type="evidence" value="ECO:0007669"/>
    <property type="project" value="TreeGrafter"/>
</dbReference>
<proteinExistence type="inferred from homology"/>
<dbReference type="GO" id="GO:0016529">
    <property type="term" value="C:sarcoplasmic reticulum"/>
    <property type="evidence" value="ECO:0007669"/>
    <property type="project" value="TreeGrafter"/>
</dbReference>
<dbReference type="Proteomes" id="UP000279307">
    <property type="component" value="Chromosome 10"/>
</dbReference>
<dbReference type="Pfam" id="PF10248">
    <property type="entry name" value="Mlf1IP"/>
    <property type="match status" value="1"/>
</dbReference>
<evidence type="ECO:0000256" key="2">
    <source>
        <dbReference type="ARBA" id="ARBA00008332"/>
    </source>
</evidence>
<dbReference type="GO" id="GO:0043066">
    <property type="term" value="P:negative regulation of apoptotic process"/>
    <property type="evidence" value="ECO:0007669"/>
    <property type="project" value="InterPro"/>
</dbReference>
<accession>A0A3L8DDG6</accession>
<evidence type="ECO:0000256" key="4">
    <source>
        <dbReference type="ARBA" id="ARBA00022553"/>
    </source>
</evidence>
<dbReference type="AlphaFoldDB" id="A0A3L8DDG6"/>
<dbReference type="GO" id="GO:0030833">
    <property type="term" value="P:regulation of actin filament polymerization"/>
    <property type="evidence" value="ECO:0007669"/>
    <property type="project" value="TreeGrafter"/>
</dbReference>
<dbReference type="InterPro" id="IPR017248">
    <property type="entry name" value="HAX-1"/>
</dbReference>
<dbReference type="PANTHER" id="PTHR14938:SF2">
    <property type="entry name" value="HCLS1-ASSOCIATED PROTEIN X-1"/>
    <property type="match status" value="1"/>
</dbReference>
<dbReference type="EMBL" id="QOIP01000010">
    <property type="protein sequence ID" value="RLU18193.1"/>
    <property type="molecule type" value="Genomic_DNA"/>
</dbReference>
<evidence type="ECO:0000313" key="6">
    <source>
        <dbReference type="Proteomes" id="UP000279307"/>
    </source>
</evidence>
<keyword evidence="4" id="KW-0597">Phosphoprotein</keyword>
<gene>
    <name evidence="5" type="ORF">DMN91_010436</name>
</gene>
<evidence type="ECO:0000256" key="1">
    <source>
        <dbReference type="ARBA" id="ARBA00004496"/>
    </source>
</evidence>
<sequence length="251" mass="29754">MSFFDFFRGFFGINRRNEPGTSGLGDRDPYREGFRNPIWQIDEDDDDIDDFRFSMPGMDHHFHIFSDPLQITRYFEHQMDNMLKDFGFGFNGFFSDTNKFIEAVPRDGPESNYNLRDNMLKEPDIDAIQPRQKVDTDLDGKISKEEVFKMWKEDKQDTETKIATPFSFNFANRHISKQIKRRPDGTVEQRQVFRDSEGNQQTIVSKEMDDKKYVVTTKKDKNGIESRSVDLFNMDESELEDFKKKWALRDK</sequence>
<comment type="similarity">
    <text evidence="2">Belongs to the MLF family.</text>
</comment>
<dbReference type="GO" id="GO:0016324">
    <property type="term" value="C:apical plasma membrane"/>
    <property type="evidence" value="ECO:0007669"/>
    <property type="project" value="TreeGrafter"/>
</dbReference>
<dbReference type="PANTHER" id="PTHR14938">
    <property type="entry name" value="HCLS1-ASSOCIATED PROTEIN X-1"/>
    <property type="match status" value="1"/>
</dbReference>
<comment type="caution">
    <text evidence="5">The sequence shown here is derived from an EMBL/GenBank/DDBJ whole genome shotgun (WGS) entry which is preliminary data.</text>
</comment>
<dbReference type="OrthoDB" id="5562606at2759"/>
<dbReference type="InterPro" id="IPR019376">
    <property type="entry name" value="Myeloid_leukemia_factor"/>
</dbReference>
<keyword evidence="3" id="KW-0963">Cytoplasm</keyword>
<comment type="subcellular location">
    <subcellularLocation>
        <location evidence="1">Cytoplasm</location>
    </subcellularLocation>
</comment>